<keyword evidence="2" id="KW-1185">Reference proteome</keyword>
<organism evidence="1 2">
    <name type="scientific">Thermomonospora echinospora</name>
    <dbReference type="NCBI Taxonomy" id="1992"/>
    <lineage>
        <taxon>Bacteria</taxon>
        <taxon>Bacillati</taxon>
        <taxon>Actinomycetota</taxon>
        <taxon>Actinomycetes</taxon>
        <taxon>Streptosporangiales</taxon>
        <taxon>Thermomonosporaceae</taxon>
        <taxon>Thermomonospora</taxon>
    </lineage>
</organism>
<name>A0A1H6D432_9ACTN</name>
<dbReference type="EMBL" id="FNVO01000012">
    <property type="protein sequence ID" value="SEG79386.1"/>
    <property type="molecule type" value="Genomic_DNA"/>
</dbReference>
<reference evidence="2" key="1">
    <citation type="submission" date="2016-10" db="EMBL/GenBank/DDBJ databases">
        <authorList>
            <person name="Varghese N."/>
            <person name="Submissions S."/>
        </authorList>
    </citation>
    <scope>NUCLEOTIDE SEQUENCE [LARGE SCALE GENOMIC DNA]</scope>
    <source>
        <strain evidence="2">DSM 43163</strain>
    </source>
</reference>
<accession>A0A1H6D432</accession>
<dbReference type="Proteomes" id="UP000236723">
    <property type="component" value="Unassembled WGS sequence"/>
</dbReference>
<protein>
    <submittedName>
        <fullName evidence="1">Uncharacterized protein</fullName>
    </submittedName>
</protein>
<sequence length="137" mass="14167">MDLVAVLVAVLVVCQAAVLVASQEAVQADQVIHLRLRETGPTFQVDLVTRTIRVDLVAQITQAGLVTRTIQVDLVVPITQAGLVARIIQAGRPIRSAVVAAIPTCRTCPVVAVAVSVVFQAVAAVVCQAVALAASAP</sequence>
<evidence type="ECO:0000313" key="1">
    <source>
        <dbReference type="EMBL" id="SEG79386.1"/>
    </source>
</evidence>
<dbReference type="AlphaFoldDB" id="A0A1H6D432"/>
<dbReference type="RefSeq" id="WP_160147096.1">
    <property type="nucleotide sequence ID" value="NZ_FNVO01000012.1"/>
</dbReference>
<evidence type="ECO:0000313" key="2">
    <source>
        <dbReference type="Proteomes" id="UP000236723"/>
    </source>
</evidence>
<proteinExistence type="predicted"/>
<gene>
    <name evidence="1" type="ORF">SAMN04489712_112208</name>
</gene>